<dbReference type="AlphaFoldDB" id="A0A6M4GWT6"/>
<keyword evidence="3" id="KW-1185">Reference proteome</keyword>
<name>A0A6M4GWT6_9PROT</name>
<gene>
    <name evidence="2" type="primary">ymdB</name>
    <name evidence="2" type="ORF">DSM104443_02539</name>
</gene>
<dbReference type="InterPro" id="IPR002589">
    <property type="entry name" value="Macro_dom"/>
</dbReference>
<dbReference type="SMART" id="SM00506">
    <property type="entry name" value="A1pp"/>
    <property type="match status" value="1"/>
</dbReference>
<proteinExistence type="predicted"/>
<evidence type="ECO:0000313" key="2">
    <source>
        <dbReference type="EMBL" id="QJR11462.1"/>
    </source>
</evidence>
<reference evidence="2 3" key="1">
    <citation type="submission" date="2020-04" db="EMBL/GenBank/DDBJ databases">
        <title>Usitatibacter rugosus gen. nov., sp. nov. and Usitatibacter palustris sp. nov., novel members of Usitatibacteraceae fam. nov. within the order Nitrosomonadales isolated from soil.</title>
        <authorList>
            <person name="Huber K.J."/>
            <person name="Neumann-Schaal M."/>
            <person name="Geppert A."/>
            <person name="Luckner M."/>
            <person name="Wanner G."/>
            <person name="Overmann J."/>
        </authorList>
    </citation>
    <scope>NUCLEOTIDE SEQUENCE [LARGE SCALE GENOMIC DNA]</scope>
    <source>
        <strain evidence="2 3">0125_3</strain>
    </source>
</reference>
<evidence type="ECO:0000313" key="3">
    <source>
        <dbReference type="Proteomes" id="UP000501534"/>
    </source>
</evidence>
<dbReference type="CDD" id="cd02908">
    <property type="entry name" value="Macro_OAADPr_deacetylase"/>
    <property type="match status" value="1"/>
</dbReference>
<dbReference type="PANTHER" id="PTHR11106:SF27">
    <property type="entry name" value="MACRO DOMAIN-CONTAINING PROTEIN"/>
    <property type="match status" value="1"/>
</dbReference>
<dbReference type="PROSITE" id="PS51154">
    <property type="entry name" value="MACRO"/>
    <property type="match status" value="1"/>
</dbReference>
<dbReference type="Proteomes" id="UP000501534">
    <property type="component" value="Chromosome"/>
</dbReference>
<dbReference type="KEGG" id="uru:DSM104443_02539"/>
<dbReference type="SUPFAM" id="SSF52949">
    <property type="entry name" value="Macro domain-like"/>
    <property type="match status" value="1"/>
</dbReference>
<organism evidence="2 3">
    <name type="scientific">Usitatibacter rugosus</name>
    <dbReference type="NCBI Taxonomy" id="2732067"/>
    <lineage>
        <taxon>Bacteria</taxon>
        <taxon>Pseudomonadati</taxon>
        <taxon>Pseudomonadota</taxon>
        <taxon>Betaproteobacteria</taxon>
        <taxon>Nitrosomonadales</taxon>
        <taxon>Usitatibacteraceae</taxon>
        <taxon>Usitatibacter</taxon>
    </lineage>
</organism>
<sequence>METRLDRHIVVKVGDITQEDVDAIVNAANPSLMGGGGVDGAIHRAGGPDIVAECRQIRKTYPDGLPTGEAAITTAGKLIALHVVHTVGPIYGDNEDNDAALLAACYVNSIAIAARSGSTSIAFPAISTGVYGYPREEAAPIAVKAIREAVRRHPTMTEVRLVFFSEDDAKAFLEAARA</sequence>
<dbReference type="Gene3D" id="3.40.220.10">
    <property type="entry name" value="Leucine Aminopeptidase, subunit E, domain 1"/>
    <property type="match status" value="1"/>
</dbReference>
<feature type="domain" description="Macro" evidence="1">
    <location>
        <begin position="1"/>
        <end position="178"/>
    </location>
</feature>
<protein>
    <submittedName>
        <fullName evidence="2">O-acetyl-ADP-ribose deacetylase</fullName>
    </submittedName>
</protein>
<dbReference type="RefSeq" id="WP_171092829.1">
    <property type="nucleotide sequence ID" value="NZ_CP053069.1"/>
</dbReference>
<evidence type="ECO:0000259" key="1">
    <source>
        <dbReference type="PROSITE" id="PS51154"/>
    </source>
</evidence>
<accession>A0A6M4GWT6</accession>
<dbReference type="EMBL" id="CP053069">
    <property type="protein sequence ID" value="QJR11462.1"/>
    <property type="molecule type" value="Genomic_DNA"/>
</dbReference>
<dbReference type="NCBIfam" id="NF001664">
    <property type="entry name" value="PRK00431.1-6"/>
    <property type="match status" value="1"/>
</dbReference>
<dbReference type="InterPro" id="IPR043472">
    <property type="entry name" value="Macro_dom-like"/>
</dbReference>
<dbReference type="Pfam" id="PF01661">
    <property type="entry name" value="Macro"/>
    <property type="match status" value="1"/>
</dbReference>
<dbReference type="PANTHER" id="PTHR11106">
    <property type="entry name" value="GANGLIOSIDE INDUCED DIFFERENTIATION ASSOCIATED PROTEIN 2-RELATED"/>
    <property type="match status" value="1"/>
</dbReference>